<evidence type="ECO:0000259" key="11">
    <source>
        <dbReference type="Pfam" id="PF04406"/>
    </source>
</evidence>
<dbReference type="CDD" id="cd00223">
    <property type="entry name" value="TOPRIM_TopoIIB_SPO"/>
    <property type="match status" value="1"/>
</dbReference>
<dbReference type="Pfam" id="PF21180">
    <property type="entry name" value="TOP6A-Spo11_Toprim"/>
    <property type="match status" value="1"/>
</dbReference>
<evidence type="ECO:0000256" key="1">
    <source>
        <dbReference type="ARBA" id="ARBA00000185"/>
    </source>
</evidence>
<keyword evidence="7" id="KW-0799">Topoisomerase</keyword>
<keyword evidence="5" id="KW-0479">Metal-binding</keyword>
<evidence type="ECO:0000256" key="4">
    <source>
        <dbReference type="ARBA" id="ARBA00012895"/>
    </source>
</evidence>
<gene>
    <name evidence="13" type="ORF">NLI96_g3532</name>
</gene>
<dbReference type="GO" id="GO:0003677">
    <property type="term" value="F:DNA binding"/>
    <property type="evidence" value="ECO:0007669"/>
    <property type="project" value="UniProtKB-KW"/>
</dbReference>
<name>A0AAD5VBE3_9APHY</name>
<dbReference type="InterPro" id="IPR036388">
    <property type="entry name" value="WH-like_DNA-bd_sf"/>
</dbReference>
<dbReference type="AlphaFoldDB" id="A0AAD5VBE3"/>
<dbReference type="PANTHER" id="PTHR10848:SF0">
    <property type="entry name" value="MEIOTIC RECOMBINATION PROTEIN SPO11"/>
    <property type="match status" value="1"/>
</dbReference>
<dbReference type="InterPro" id="IPR036078">
    <property type="entry name" value="Spo11/TopoVI_A_sf"/>
</dbReference>
<protein>
    <recommendedName>
        <fullName evidence="4">DNA topoisomerase (ATP-hydrolyzing)</fullName>
        <ecNumber evidence="4">5.6.2.2</ecNumber>
    </recommendedName>
</protein>
<comment type="similarity">
    <text evidence="3">Belongs to the TOP6A family.</text>
</comment>
<dbReference type="Gene3D" id="1.10.10.10">
    <property type="entry name" value="Winged helix-like DNA-binding domain superfamily/Winged helix DNA-binding domain"/>
    <property type="match status" value="1"/>
</dbReference>
<comment type="caution">
    <text evidence="13">The sequence shown here is derived from an EMBL/GenBank/DDBJ whole genome shotgun (WGS) entry which is preliminary data.</text>
</comment>
<dbReference type="GO" id="GO:0000706">
    <property type="term" value="P:meiotic DNA double-strand break processing"/>
    <property type="evidence" value="ECO:0007669"/>
    <property type="project" value="TreeGrafter"/>
</dbReference>
<dbReference type="PANTHER" id="PTHR10848">
    <property type="entry name" value="MEIOTIC RECOMBINATION PROTEIN SPO11"/>
    <property type="match status" value="1"/>
</dbReference>
<evidence type="ECO:0000313" key="14">
    <source>
        <dbReference type="Proteomes" id="UP001212997"/>
    </source>
</evidence>
<dbReference type="EC" id="5.6.2.2" evidence="4"/>
<keyword evidence="9" id="KW-0413">Isomerase</keyword>
<keyword evidence="14" id="KW-1185">Reference proteome</keyword>
<feature type="domain" description="Spo11/DNA topoisomerase VI subunit A N-terminal" evidence="11">
    <location>
        <begin position="140"/>
        <end position="175"/>
    </location>
</feature>
<evidence type="ECO:0000256" key="5">
    <source>
        <dbReference type="ARBA" id="ARBA00022723"/>
    </source>
</evidence>
<reference evidence="13" key="1">
    <citation type="submission" date="2022-07" db="EMBL/GenBank/DDBJ databases">
        <title>Genome Sequence of Physisporinus lineatus.</title>
        <authorList>
            <person name="Buettner E."/>
        </authorList>
    </citation>
    <scope>NUCLEOTIDE SEQUENCE</scope>
    <source>
        <strain evidence="13">VT162</strain>
    </source>
</reference>
<dbReference type="PRINTS" id="PR01550">
    <property type="entry name" value="TOP6AFAMILY"/>
</dbReference>
<dbReference type="Pfam" id="PF04406">
    <property type="entry name" value="TP6A_N"/>
    <property type="match status" value="1"/>
</dbReference>
<dbReference type="InterPro" id="IPR034136">
    <property type="entry name" value="TOPRIM_Topo6A/Spo11"/>
</dbReference>
<evidence type="ECO:0000259" key="12">
    <source>
        <dbReference type="Pfam" id="PF21180"/>
    </source>
</evidence>
<dbReference type="Gene3D" id="3.40.1360.10">
    <property type="match status" value="1"/>
</dbReference>
<organism evidence="13 14">
    <name type="scientific">Meripilus lineatus</name>
    <dbReference type="NCBI Taxonomy" id="2056292"/>
    <lineage>
        <taxon>Eukaryota</taxon>
        <taxon>Fungi</taxon>
        <taxon>Dikarya</taxon>
        <taxon>Basidiomycota</taxon>
        <taxon>Agaricomycotina</taxon>
        <taxon>Agaricomycetes</taxon>
        <taxon>Polyporales</taxon>
        <taxon>Meripilaceae</taxon>
        <taxon>Meripilus</taxon>
    </lineage>
</organism>
<evidence type="ECO:0000256" key="10">
    <source>
        <dbReference type="SAM" id="MobiDB-lite"/>
    </source>
</evidence>
<dbReference type="GO" id="GO:0000228">
    <property type="term" value="C:nuclear chromosome"/>
    <property type="evidence" value="ECO:0007669"/>
    <property type="project" value="TreeGrafter"/>
</dbReference>
<dbReference type="Proteomes" id="UP001212997">
    <property type="component" value="Unassembled WGS sequence"/>
</dbReference>
<evidence type="ECO:0000313" key="13">
    <source>
        <dbReference type="EMBL" id="KAJ3487439.1"/>
    </source>
</evidence>
<feature type="domain" description="Topoisomerase 6 subunit A/Spo11 TOPRIM" evidence="12">
    <location>
        <begin position="226"/>
        <end position="330"/>
    </location>
</feature>
<dbReference type="InterPro" id="IPR002815">
    <property type="entry name" value="Spo11/TopoVI_A"/>
</dbReference>
<accession>A0AAD5VBE3</accession>
<dbReference type="GO" id="GO:0005524">
    <property type="term" value="F:ATP binding"/>
    <property type="evidence" value="ECO:0007669"/>
    <property type="project" value="InterPro"/>
</dbReference>
<evidence type="ECO:0000256" key="8">
    <source>
        <dbReference type="ARBA" id="ARBA00023125"/>
    </source>
</evidence>
<evidence type="ECO:0000256" key="6">
    <source>
        <dbReference type="ARBA" id="ARBA00022842"/>
    </source>
</evidence>
<evidence type="ECO:0000256" key="7">
    <source>
        <dbReference type="ARBA" id="ARBA00023029"/>
    </source>
</evidence>
<dbReference type="GO" id="GO:0046872">
    <property type="term" value="F:metal ion binding"/>
    <property type="evidence" value="ECO:0007669"/>
    <property type="project" value="UniProtKB-KW"/>
</dbReference>
<keyword evidence="8" id="KW-0238">DNA-binding</keyword>
<feature type="compositionally biased region" description="Low complexity" evidence="10">
    <location>
        <begin position="40"/>
        <end position="55"/>
    </location>
</feature>
<feature type="compositionally biased region" description="Acidic residues" evidence="10">
    <location>
        <begin position="12"/>
        <end position="35"/>
    </location>
</feature>
<dbReference type="InterPro" id="IPR013049">
    <property type="entry name" value="Spo11/TopoVI_A_N"/>
</dbReference>
<dbReference type="EMBL" id="JANAWD010000092">
    <property type="protein sequence ID" value="KAJ3487439.1"/>
    <property type="molecule type" value="Genomic_DNA"/>
</dbReference>
<dbReference type="SUPFAM" id="SSF56726">
    <property type="entry name" value="DNA topoisomerase IV, alpha subunit"/>
    <property type="match status" value="1"/>
</dbReference>
<evidence type="ECO:0000256" key="9">
    <source>
        <dbReference type="ARBA" id="ARBA00023235"/>
    </source>
</evidence>
<comment type="catalytic activity">
    <reaction evidence="1">
        <text>ATP-dependent breakage, passage and rejoining of double-stranded DNA.</text>
        <dbReference type="EC" id="5.6.2.2"/>
    </reaction>
</comment>
<evidence type="ECO:0000256" key="3">
    <source>
        <dbReference type="ARBA" id="ARBA00006559"/>
    </source>
</evidence>
<keyword evidence="6" id="KW-0460">Magnesium</keyword>
<feature type="compositionally biased region" description="Polar residues" evidence="10">
    <location>
        <begin position="1"/>
        <end position="10"/>
    </location>
</feature>
<comment type="cofactor">
    <cofactor evidence="2">
        <name>Mg(2+)</name>
        <dbReference type="ChEBI" id="CHEBI:18420"/>
    </cofactor>
</comment>
<evidence type="ECO:0000256" key="2">
    <source>
        <dbReference type="ARBA" id="ARBA00001946"/>
    </source>
</evidence>
<sequence length="335" mass="36785">MDIPSPTLTGLSDDDSWDSPVFSDDDTDLMLDFAEESYPSQSQSSNSSDDATSSAIPSDITLDFDCEMEAEISRSEDLDFDSDVDDTEPDCVSRLETFVEDFLTQLLAVSKVLNGPKATKVPKPITLQIADRSRKPKEGDMFYKDTQLFKTQSVVNKLVDDVAATLGVGRAHLNVCASPKGMFCGTALQIHLHSEEIIFGTDAEPLEFQGSLIPSAEDIAGFTVHEDLAWVLGKGYPDLATSQLVALLSSSLPPSIPFLALVDADPYGIDIMSVFKYGSASMAHEHATSTTPTLRWVGLKSSELDRPWALVPITRHDEKKTMRMLTQRALPEEWR</sequence>
<proteinExistence type="inferred from homology"/>
<feature type="region of interest" description="Disordered" evidence="10">
    <location>
        <begin position="1"/>
        <end position="56"/>
    </location>
</feature>
<dbReference type="GO" id="GO:0003918">
    <property type="term" value="F:DNA topoisomerase type II (double strand cut, ATP-hydrolyzing) activity"/>
    <property type="evidence" value="ECO:0007669"/>
    <property type="project" value="UniProtKB-EC"/>
</dbReference>
<dbReference type="GO" id="GO:0007131">
    <property type="term" value="P:reciprocal meiotic recombination"/>
    <property type="evidence" value="ECO:0007669"/>
    <property type="project" value="TreeGrafter"/>
</dbReference>
<dbReference type="GO" id="GO:0042138">
    <property type="term" value="P:meiotic DNA double-strand break formation"/>
    <property type="evidence" value="ECO:0007669"/>
    <property type="project" value="TreeGrafter"/>
</dbReference>